<evidence type="ECO:0000313" key="2">
    <source>
        <dbReference type="Proteomes" id="UP000198897"/>
    </source>
</evidence>
<dbReference type="RefSeq" id="WP_089752060.1">
    <property type="nucleotide sequence ID" value="NZ_FOOG01000017.1"/>
</dbReference>
<protein>
    <submittedName>
        <fullName evidence="1">Uncharacterized protein</fullName>
    </submittedName>
</protein>
<name>A0A1I2NAZ8_9BACI</name>
<reference evidence="2" key="1">
    <citation type="submission" date="2016-10" db="EMBL/GenBank/DDBJ databases">
        <authorList>
            <person name="Varghese N."/>
            <person name="Submissions S."/>
        </authorList>
    </citation>
    <scope>NUCLEOTIDE SEQUENCE [LARGE SCALE GENOMIC DNA]</scope>
    <source>
        <strain evidence="2">FP5</strain>
    </source>
</reference>
<keyword evidence="2" id="KW-1185">Reference proteome</keyword>
<sequence length="87" mass="10367">MKIESFEELYEIFKNSERSKVSLARELSRNYNNVITYHGSSLEHLELEDVKTLLNQRRSYEFCIVLFSDKQGSYSLFNYETLEVSQK</sequence>
<gene>
    <name evidence="1" type="ORF">SAMN05216353_11753</name>
</gene>
<dbReference type="EMBL" id="FOOG01000017">
    <property type="protein sequence ID" value="SFF98907.1"/>
    <property type="molecule type" value="Genomic_DNA"/>
</dbReference>
<proteinExistence type="predicted"/>
<organism evidence="1 2">
    <name type="scientific">Halobacillus alkaliphilus</name>
    <dbReference type="NCBI Taxonomy" id="396056"/>
    <lineage>
        <taxon>Bacteria</taxon>
        <taxon>Bacillati</taxon>
        <taxon>Bacillota</taxon>
        <taxon>Bacilli</taxon>
        <taxon>Bacillales</taxon>
        <taxon>Bacillaceae</taxon>
        <taxon>Halobacillus</taxon>
    </lineage>
</organism>
<dbReference type="AlphaFoldDB" id="A0A1I2NAZ8"/>
<accession>A0A1I2NAZ8</accession>
<evidence type="ECO:0000313" key="1">
    <source>
        <dbReference type="EMBL" id="SFF98907.1"/>
    </source>
</evidence>
<dbReference type="Proteomes" id="UP000198897">
    <property type="component" value="Unassembled WGS sequence"/>
</dbReference>